<dbReference type="Gene3D" id="3.40.50.1820">
    <property type="entry name" value="alpha/beta hydrolase"/>
    <property type="match status" value="1"/>
</dbReference>
<dbReference type="PANTHER" id="PTHR43798:SF5">
    <property type="entry name" value="MONOACYLGLYCEROL LIPASE ABHD6"/>
    <property type="match status" value="1"/>
</dbReference>
<protein>
    <submittedName>
        <fullName evidence="3">Alpha/beta hydrolase</fullName>
    </submittedName>
</protein>
<sequence length="338" mass="36166">MITTVDGVPVHYTTHGTGPGLLLVHSAGADNATTFGQLQDRFTDRYTVIAPDFSGSGGTPLPDEPLTVDLLAGQVAGVAREVTDQPFDVVGFSMGSIVAAALAAARPERVRRLVLISCWNRGDDPRQQRLLALSHRLADLDPQAYARFTALSVFSGPFLAQAGHEAMDEIVALITLGTGVRAQMDLATRMDISDRLEHITAPALAIGAAQDHWVPVSHARETAQRIKGCYYEEVDSGHMSVLERPAEVPDWSPLSSTPDRRPAPRPRSAGGDRDTARRPCSPHEERHTLPGQRSAARKNSLEGHPMTSPRSADAATAASRTSAGPLPAPAGRRPDGHR</sequence>
<dbReference type="InterPro" id="IPR050266">
    <property type="entry name" value="AB_hydrolase_sf"/>
</dbReference>
<dbReference type="GO" id="GO:0016020">
    <property type="term" value="C:membrane"/>
    <property type="evidence" value="ECO:0007669"/>
    <property type="project" value="TreeGrafter"/>
</dbReference>
<evidence type="ECO:0000313" key="3">
    <source>
        <dbReference type="EMBL" id="MDI5968813.1"/>
    </source>
</evidence>
<dbReference type="EMBL" id="JABXJJ020000006">
    <property type="protein sequence ID" value="MDI5968813.1"/>
    <property type="molecule type" value="Genomic_DNA"/>
</dbReference>
<comment type="caution">
    <text evidence="3">The sequence shown here is derived from an EMBL/GenBank/DDBJ whole genome shotgun (WGS) entry which is preliminary data.</text>
</comment>
<dbReference type="PANTHER" id="PTHR43798">
    <property type="entry name" value="MONOACYLGLYCEROL LIPASE"/>
    <property type="match status" value="1"/>
</dbReference>
<dbReference type="InterPro" id="IPR000073">
    <property type="entry name" value="AB_hydrolase_1"/>
</dbReference>
<dbReference type="Pfam" id="PF12697">
    <property type="entry name" value="Abhydrolase_6"/>
    <property type="match status" value="1"/>
</dbReference>
<evidence type="ECO:0000256" key="1">
    <source>
        <dbReference type="SAM" id="MobiDB-lite"/>
    </source>
</evidence>
<evidence type="ECO:0000259" key="2">
    <source>
        <dbReference type="Pfam" id="PF12697"/>
    </source>
</evidence>
<keyword evidence="3" id="KW-0378">Hydrolase</keyword>
<dbReference type="GO" id="GO:0046464">
    <property type="term" value="P:acylglycerol catabolic process"/>
    <property type="evidence" value="ECO:0007669"/>
    <property type="project" value="TreeGrafter"/>
</dbReference>
<reference evidence="3" key="1">
    <citation type="submission" date="2023-05" db="EMBL/GenBank/DDBJ databases">
        <title>Streptantibioticus silvisoli sp. nov., acidotolerant actinomycetes 1 from pine litter.</title>
        <authorList>
            <person name="Swiecimska M."/>
            <person name="Golinska P."/>
            <person name="Sangal V."/>
            <person name="Wachnowicz B."/>
            <person name="Goodfellow M."/>
        </authorList>
    </citation>
    <scope>NUCLEOTIDE SEQUENCE</scope>
    <source>
        <strain evidence="3">SL13</strain>
    </source>
</reference>
<proteinExistence type="predicted"/>
<organism evidence="3">
    <name type="scientific">Streptantibioticus silvisoli</name>
    <dbReference type="NCBI Taxonomy" id="2705255"/>
    <lineage>
        <taxon>Bacteria</taxon>
        <taxon>Bacillati</taxon>
        <taxon>Actinomycetota</taxon>
        <taxon>Actinomycetes</taxon>
        <taxon>Kitasatosporales</taxon>
        <taxon>Streptomycetaceae</taxon>
        <taxon>Streptantibioticus</taxon>
    </lineage>
</organism>
<dbReference type="GO" id="GO:0047372">
    <property type="term" value="F:monoacylglycerol lipase activity"/>
    <property type="evidence" value="ECO:0007669"/>
    <property type="project" value="TreeGrafter"/>
</dbReference>
<dbReference type="AlphaFoldDB" id="A0AA90H0L8"/>
<feature type="compositionally biased region" description="Low complexity" evidence="1">
    <location>
        <begin position="307"/>
        <end position="331"/>
    </location>
</feature>
<feature type="compositionally biased region" description="Basic and acidic residues" evidence="1">
    <location>
        <begin position="270"/>
        <end position="288"/>
    </location>
</feature>
<dbReference type="RefSeq" id="WP_271312542.1">
    <property type="nucleotide sequence ID" value="NZ_JABXJJ020000006.1"/>
</dbReference>
<feature type="region of interest" description="Disordered" evidence="1">
    <location>
        <begin position="245"/>
        <end position="338"/>
    </location>
</feature>
<dbReference type="PRINTS" id="PR00111">
    <property type="entry name" value="ABHYDROLASE"/>
</dbReference>
<feature type="domain" description="AB hydrolase-1" evidence="2">
    <location>
        <begin position="21"/>
        <end position="248"/>
    </location>
</feature>
<dbReference type="InterPro" id="IPR029058">
    <property type="entry name" value="AB_hydrolase_fold"/>
</dbReference>
<accession>A0AA90H0L8</accession>
<gene>
    <name evidence="3" type="ORF">POF50_005550</name>
</gene>
<name>A0AA90H0L8_9ACTN</name>
<dbReference type="SUPFAM" id="SSF53474">
    <property type="entry name" value="alpha/beta-Hydrolases"/>
    <property type="match status" value="1"/>
</dbReference>